<evidence type="ECO:0000313" key="3">
    <source>
        <dbReference type="Proteomes" id="UP000271587"/>
    </source>
</evidence>
<evidence type="ECO:0000256" key="1">
    <source>
        <dbReference type="SAM" id="MobiDB-lite"/>
    </source>
</evidence>
<sequence>MSYEAYLEEFRRQTAQRVAEFERAVKAAEASVQQTKKHQVKHNKNAPRRRGRVRGVLRTASQY</sequence>
<proteinExistence type="predicted"/>
<dbReference type="OrthoDB" id="4421812at2"/>
<name>A0A3G6J6H0_9CORY</name>
<feature type="compositionally biased region" description="Basic residues" evidence="1">
    <location>
        <begin position="35"/>
        <end position="55"/>
    </location>
</feature>
<dbReference type="AlphaFoldDB" id="A0A3G6J6H0"/>
<gene>
    <name evidence="2" type="ORF">CGERO_08745</name>
</gene>
<reference evidence="2 3" key="1">
    <citation type="submission" date="2018-11" db="EMBL/GenBank/DDBJ databases">
        <authorList>
            <person name="Kleinhagauer T."/>
            <person name="Glaeser S.P."/>
            <person name="Spergser J."/>
            <person name="Ruckert C."/>
            <person name="Kaempfer P."/>
            <person name="Busse H.-J."/>
        </authorList>
    </citation>
    <scope>NUCLEOTIDE SEQUENCE [LARGE SCALE GENOMIC DNA]</scope>
    <source>
        <strain evidence="2 3">W8</strain>
    </source>
</reference>
<feature type="region of interest" description="Disordered" evidence="1">
    <location>
        <begin position="30"/>
        <end position="63"/>
    </location>
</feature>
<dbReference type="KEGG" id="cgk:CGERO_08745"/>
<accession>A0A3G6J6H0</accession>
<dbReference type="EMBL" id="CP033897">
    <property type="protein sequence ID" value="AZA12040.1"/>
    <property type="molecule type" value="Genomic_DNA"/>
</dbReference>
<dbReference type="RefSeq" id="WP_123935098.1">
    <property type="nucleotide sequence ID" value="NZ_CP033897.1"/>
</dbReference>
<evidence type="ECO:0000313" key="2">
    <source>
        <dbReference type="EMBL" id="AZA12040.1"/>
    </source>
</evidence>
<organism evidence="2 3">
    <name type="scientific">Corynebacterium gerontici</name>
    <dbReference type="NCBI Taxonomy" id="2079234"/>
    <lineage>
        <taxon>Bacteria</taxon>
        <taxon>Bacillati</taxon>
        <taxon>Actinomycetota</taxon>
        <taxon>Actinomycetes</taxon>
        <taxon>Mycobacteriales</taxon>
        <taxon>Corynebacteriaceae</taxon>
        <taxon>Corynebacterium</taxon>
    </lineage>
</organism>
<dbReference type="Proteomes" id="UP000271587">
    <property type="component" value="Chromosome"/>
</dbReference>
<keyword evidence="3" id="KW-1185">Reference proteome</keyword>
<protein>
    <submittedName>
        <fullName evidence="2">Uncharacterized protein</fullName>
    </submittedName>
</protein>